<evidence type="ECO:0000313" key="2">
    <source>
        <dbReference type="Proteomes" id="UP001281410"/>
    </source>
</evidence>
<comment type="caution">
    <text evidence="1">The sequence shown here is derived from an EMBL/GenBank/DDBJ whole genome shotgun (WGS) entry which is preliminary data.</text>
</comment>
<dbReference type="EMBL" id="JANJYJ010000009">
    <property type="protein sequence ID" value="KAK3188738.1"/>
    <property type="molecule type" value="Genomic_DNA"/>
</dbReference>
<reference evidence="1" key="1">
    <citation type="journal article" date="2023" name="Plant J.">
        <title>Genome sequences and population genomics provide insights into the demographic history, inbreeding, and mutation load of two 'living fossil' tree species of Dipteronia.</title>
        <authorList>
            <person name="Feng Y."/>
            <person name="Comes H.P."/>
            <person name="Chen J."/>
            <person name="Zhu S."/>
            <person name="Lu R."/>
            <person name="Zhang X."/>
            <person name="Li P."/>
            <person name="Qiu J."/>
            <person name="Olsen K.M."/>
            <person name="Qiu Y."/>
        </authorList>
    </citation>
    <scope>NUCLEOTIDE SEQUENCE</scope>
    <source>
        <strain evidence="1">NBL</strain>
    </source>
</reference>
<gene>
    <name evidence="1" type="ORF">Dsin_028299</name>
</gene>
<sequence length="115" mass="12387">MVLWKAAYPYCAVSDANLLEIGCIRNCMDDLMILWYFGLRGRLVKAPIIKSVIWLPPAPGLIKVDTDSAALSSPGVGGLGGVFCSCWAFVKGCFAISLDQAFAFEAELLTASLDH</sequence>
<name>A0AAE0DU46_9ROSI</name>
<dbReference type="Proteomes" id="UP001281410">
    <property type="component" value="Unassembled WGS sequence"/>
</dbReference>
<protein>
    <submittedName>
        <fullName evidence="1">Uncharacterized protein</fullName>
    </submittedName>
</protein>
<proteinExistence type="predicted"/>
<organism evidence="1 2">
    <name type="scientific">Dipteronia sinensis</name>
    <dbReference type="NCBI Taxonomy" id="43782"/>
    <lineage>
        <taxon>Eukaryota</taxon>
        <taxon>Viridiplantae</taxon>
        <taxon>Streptophyta</taxon>
        <taxon>Embryophyta</taxon>
        <taxon>Tracheophyta</taxon>
        <taxon>Spermatophyta</taxon>
        <taxon>Magnoliopsida</taxon>
        <taxon>eudicotyledons</taxon>
        <taxon>Gunneridae</taxon>
        <taxon>Pentapetalae</taxon>
        <taxon>rosids</taxon>
        <taxon>malvids</taxon>
        <taxon>Sapindales</taxon>
        <taxon>Sapindaceae</taxon>
        <taxon>Hippocastanoideae</taxon>
        <taxon>Acereae</taxon>
        <taxon>Dipteronia</taxon>
    </lineage>
</organism>
<accession>A0AAE0DU46</accession>
<evidence type="ECO:0000313" key="1">
    <source>
        <dbReference type="EMBL" id="KAK3188738.1"/>
    </source>
</evidence>
<keyword evidence="2" id="KW-1185">Reference proteome</keyword>
<dbReference type="AlphaFoldDB" id="A0AAE0DU46"/>